<accession>A0A7J0BZ55</accession>
<proteinExistence type="predicted"/>
<evidence type="ECO:0008006" key="3">
    <source>
        <dbReference type="Google" id="ProtNLM"/>
    </source>
</evidence>
<dbReference type="Proteomes" id="UP000503820">
    <property type="component" value="Unassembled WGS sequence"/>
</dbReference>
<dbReference type="InterPro" id="IPR002110">
    <property type="entry name" value="Ankyrin_rpt"/>
</dbReference>
<dbReference type="Gene3D" id="1.25.40.20">
    <property type="entry name" value="Ankyrin repeat-containing domain"/>
    <property type="match status" value="1"/>
</dbReference>
<sequence length="409" mass="45589">MPLEQQLAVAASKGNIKKMDELVAVGADVNARGAYGVTLPYWVLMHPNYEGFVHLLKLGADPTIFSNRKVSFLHFSIEQSPVIGLRYLKAILEIGKADPNLAHPERLYRPLQSAIAVKSREAFVMLVNAGAEIDYNTFGNLPFVADVMLTGDYELAYYLLEQGVAITATTSYGFGVNTALDFPLERQPWNFVPSAPQYMWFWRCVDFVEKRGMTVKIPPDAQRPAVLATHPPNITTSPPRTVPMTGNVIMHEVSLTYPAPIWAQTVETMEDLAVRSKNNPGVIMHEVIPRGENFETWSRKMVLGGFYGSGVTLESFTEAWIAHARKEAGGSLAVQTIEKAEGHLLSHLKSEASDFEMCLYTGRYKDTFVVVSSAWHPSMVQQPEEYSAHVLRDMQKIRMDKGLNVVPVN</sequence>
<gene>
    <name evidence="1" type="ORF">DSM19430T_31590</name>
</gene>
<comment type="caution">
    <text evidence="1">The sequence shown here is derived from an EMBL/GenBank/DDBJ whole genome shotgun (WGS) entry which is preliminary data.</text>
</comment>
<dbReference type="EMBL" id="BLVP01000043">
    <property type="protein sequence ID" value="GFM38475.1"/>
    <property type="molecule type" value="Genomic_DNA"/>
</dbReference>
<evidence type="ECO:0000313" key="1">
    <source>
        <dbReference type="EMBL" id="GFM38475.1"/>
    </source>
</evidence>
<name>A0A7J0BZ55_9BACT</name>
<dbReference type="AlphaFoldDB" id="A0A7J0BZ55"/>
<reference evidence="1 2" key="1">
    <citation type="submission" date="2020-05" db="EMBL/GenBank/DDBJ databases">
        <title>Draft genome sequence of Desulfovibrio psychrotolerans JS1T.</title>
        <authorList>
            <person name="Ueno A."/>
            <person name="Tamazawa S."/>
            <person name="Tamamura S."/>
            <person name="Murakami T."/>
            <person name="Kiyama T."/>
            <person name="Inomata H."/>
            <person name="Amano Y."/>
            <person name="Miyakawa K."/>
            <person name="Tamaki H."/>
            <person name="Naganuma T."/>
            <person name="Kaneko K."/>
        </authorList>
    </citation>
    <scope>NUCLEOTIDE SEQUENCE [LARGE SCALE GENOMIC DNA]</scope>
    <source>
        <strain evidence="1 2">JS1</strain>
    </source>
</reference>
<protein>
    <recommendedName>
        <fullName evidence="3">Ankyrin repeat domain-containing protein</fullName>
    </recommendedName>
</protein>
<organism evidence="1 2">
    <name type="scientific">Desulfovibrio psychrotolerans</name>
    <dbReference type="NCBI Taxonomy" id="415242"/>
    <lineage>
        <taxon>Bacteria</taxon>
        <taxon>Pseudomonadati</taxon>
        <taxon>Thermodesulfobacteriota</taxon>
        <taxon>Desulfovibrionia</taxon>
        <taxon>Desulfovibrionales</taxon>
        <taxon>Desulfovibrionaceae</taxon>
        <taxon>Desulfovibrio</taxon>
    </lineage>
</organism>
<dbReference type="InterPro" id="IPR036770">
    <property type="entry name" value="Ankyrin_rpt-contain_sf"/>
</dbReference>
<keyword evidence="2" id="KW-1185">Reference proteome</keyword>
<dbReference type="SUPFAM" id="SSF48403">
    <property type="entry name" value="Ankyrin repeat"/>
    <property type="match status" value="1"/>
</dbReference>
<dbReference type="SMART" id="SM00248">
    <property type="entry name" value="ANK"/>
    <property type="match status" value="5"/>
</dbReference>
<evidence type="ECO:0000313" key="2">
    <source>
        <dbReference type="Proteomes" id="UP000503820"/>
    </source>
</evidence>